<protein>
    <recommendedName>
        <fullName evidence="4">Lipoprotein</fullName>
    </recommendedName>
</protein>
<name>A0ABP8YA44_9ACTN</name>
<evidence type="ECO:0000313" key="3">
    <source>
        <dbReference type="Proteomes" id="UP001499882"/>
    </source>
</evidence>
<feature type="region of interest" description="Disordered" evidence="1">
    <location>
        <begin position="1"/>
        <end position="22"/>
    </location>
</feature>
<dbReference type="Proteomes" id="UP001499882">
    <property type="component" value="Unassembled WGS sequence"/>
</dbReference>
<keyword evidence="3" id="KW-1185">Reference proteome</keyword>
<evidence type="ECO:0008006" key="4">
    <source>
        <dbReference type="Google" id="ProtNLM"/>
    </source>
</evidence>
<accession>A0ABP8YA44</accession>
<dbReference type="EMBL" id="BAABKN010000004">
    <property type="protein sequence ID" value="GAA4723673.1"/>
    <property type="molecule type" value="Genomic_DNA"/>
</dbReference>
<evidence type="ECO:0000256" key="1">
    <source>
        <dbReference type="SAM" id="MobiDB-lite"/>
    </source>
</evidence>
<feature type="compositionally biased region" description="Basic and acidic residues" evidence="1">
    <location>
        <begin position="1"/>
        <end position="10"/>
    </location>
</feature>
<proteinExistence type="predicted"/>
<reference evidence="3" key="1">
    <citation type="journal article" date="2019" name="Int. J. Syst. Evol. Microbiol.">
        <title>The Global Catalogue of Microorganisms (GCM) 10K type strain sequencing project: providing services to taxonomists for standard genome sequencing and annotation.</title>
        <authorList>
            <consortium name="The Broad Institute Genomics Platform"/>
            <consortium name="The Broad Institute Genome Sequencing Center for Infectious Disease"/>
            <person name="Wu L."/>
            <person name="Ma J."/>
        </authorList>
    </citation>
    <scope>NUCLEOTIDE SEQUENCE [LARGE SCALE GENOMIC DNA]</scope>
    <source>
        <strain evidence="3">JCM 18532</strain>
    </source>
</reference>
<evidence type="ECO:0000313" key="2">
    <source>
        <dbReference type="EMBL" id="GAA4723673.1"/>
    </source>
</evidence>
<sequence length="208" mass="21888">MKAARPEPRNPRSSRRATGRGSLGKFDLRGRVAYAISSAASLALLLCGCGDDEGTEIPADAVSEVSGIAGGSADDPLLLTPADVERLATLANVEPDVLKSVGSSLAEQDVWQQSMDGVRAIYDDAPEGVEPTLVDVACQAIAGSIHTDYQLHYAIFQRVNGFNEQEINGLTETTFGLHQVLYDASGSDLAEDRAAAVLTCHTLEGTQG</sequence>
<gene>
    <name evidence="2" type="ORF">GCM10023350_02400</name>
</gene>
<organism evidence="2 3">
    <name type="scientific">Nocardioides endophyticus</name>
    <dbReference type="NCBI Taxonomy" id="1353775"/>
    <lineage>
        <taxon>Bacteria</taxon>
        <taxon>Bacillati</taxon>
        <taxon>Actinomycetota</taxon>
        <taxon>Actinomycetes</taxon>
        <taxon>Propionibacteriales</taxon>
        <taxon>Nocardioidaceae</taxon>
        <taxon>Nocardioides</taxon>
    </lineage>
</organism>
<comment type="caution">
    <text evidence="2">The sequence shown here is derived from an EMBL/GenBank/DDBJ whole genome shotgun (WGS) entry which is preliminary data.</text>
</comment>